<proteinExistence type="predicted"/>
<evidence type="ECO:0000313" key="2">
    <source>
        <dbReference type="EMBL" id="TWD16640.1"/>
    </source>
</evidence>
<comment type="caution">
    <text evidence="2">The sequence shown here is derived from an EMBL/GenBank/DDBJ whole genome shotgun (WGS) entry which is preliminary data.</text>
</comment>
<evidence type="ECO:0000313" key="3">
    <source>
        <dbReference type="Proteomes" id="UP000315628"/>
    </source>
</evidence>
<organism evidence="2 3">
    <name type="scientific">Marihabitans asiaticum</name>
    <dbReference type="NCBI Taxonomy" id="415218"/>
    <lineage>
        <taxon>Bacteria</taxon>
        <taxon>Bacillati</taxon>
        <taxon>Actinomycetota</taxon>
        <taxon>Actinomycetes</taxon>
        <taxon>Micrococcales</taxon>
        <taxon>Intrasporangiaceae</taxon>
        <taxon>Marihabitans</taxon>
    </lineage>
</organism>
<name>A0A560WGH5_9MICO</name>
<accession>A0A560WGH5</accession>
<protein>
    <submittedName>
        <fullName evidence="2">Uncharacterized protein</fullName>
    </submittedName>
</protein>
<keyword evidence="3" id="KW-1185">Reference proteome</keyword>
<sequence>MLARRPNHLGRLHHIGIGRAWNAHPVLLLIQDLDIPPAQGGGPTVIHATTGELIRDLTLDPTKDYQPQKQQGPNPQ</sequence>
<dbReference type="EMBL" id="VIUW01000001">
    <property type="protein sequence ID" value="TWD16640.1"/>
    <property type="molecule type" value="Genomic_DNA"/>
</dbReference>
<feature type="region of interest" description="Disordered" evidence="1">
    <location>
        <begin position="57"/>
        <end position="76"/>
    </location>
</feature>
<evidence type="ECO:0000256" key="1">
    <source>
        <dbReference type="SAM" id="MobiDB-lite"/>
    </source>
</evidence>
<dbReference type="Proteomes" id="UP000315628">
    <property type="component" value="Unassembled WGS sequence"/>
</dbReference>
<gene>
    <name evidence="2" type="ORF">FB557_0171</name>
</gene>
<feature type="compositionally biased region" description="Polar residues" evidence="1">
    <location>
        <begin position="65"/>
        <end position="76"/>
    </location>
</feature>
<reference evidence="2 3" key="1">
    <citation type="submission" date="2019-06" db="EMBL/GenBank/DDBJ databases">
        <title>Sequencing the genomes of 1000 actinobacteria strains.</title>
        <authorList>
            <person name="Klenk H.-P."/>
        </authorList>
    </citation>
    <scope>NUCLEOTIDE SEQUENCE [LARGE SCALE GENOMIC DNA]</scope>
    <source>
        <strain evidence="2 3">DSM 18935</strain>
    </source>
</reference>
<dbReference type="AlphaFoldDB" id="A0A560WGH5"/>